<dbReference type="AlphaFoldDB" id="A0AAV9GFF0"/>
<accession>A0AAV9GFF0</accession>
<sequence length="436" mass="49454">MPLIVSSGEACGVNQQEASIFLSFPIEIRHPIYSYAFGLLAGQHVQCVAEDYGGPRRFKFPTGETHDVHPRFDHTRFRLSPCILDPGAIAEDVGTCGDERDPRDPNDPKGSTAVFHRRLASTWGPHWACEELALNRGYDLRNDRRESLKLSSALRACKKMYLDIVTVVIPAIEFFVTDLRTLSIMLGRGPVAPPFSFVTSFCPRITKLSITLSTPLSLFKAVEAVVTSESRPQDDEKPQDGEAETSHDAMDTLTQSDEVDIWTWLLPSHLFTHLPQLQKLAIYLDHTSPKRTDRWGVVNERAFLAPILALKTANPDLELVCALPKIHPWLEDGERQFLPHDHEWPPSRLGICRYLRTHCRILRGPDGQVSLKHNTDWPAYWEPGGEGLWGPTYTVPMIEGAERRLLQNGSHAAASWNFHWQWRVRPPTDRECFDRE</sequence>
<name>A0AAV9GFF0_9PEZI</name>
<comment type="caution">
    <text evidence="2">The sequence shown here is derived from an EMBL/GenBank/DDBJ whole genome shotgun (WGS) entry which is preliminary data.</text>
</comment>
<evidence type="ECO:0000256" key="1">
    <source>
        <dbReference type="SAM" id="MobiDB-lite"/>
    </source>
</evidence>
<keyword evidence="3" id="KW-1185">Reference proteome</keyword>
<feature type="region of interest" description="Disordered" evidence="1">
    <location>
        <begin position="229"/>
        <end position="248"/>
    </location>
</feature>
<reference evidence="2" key="1">
    <citation type="journal article" date="2023" name="Mol. Phylogenet. Evol.">
        <title>Genome-scale phylogeny and comparative genomics of the fungal order Sordariales.</title>
        <authorList>
            <person name="Hensen N."/>
            <person name="Bonometti L."/>
            <person name="Westerberg I."/>
            <person name="Brannstrom I.O."/>
            <person name="Guillou S."/>
            <person name="Cros-Aarteil S."/>
            <person name="Calhoun S."/>
            <person name="Haridas S."/>
            <person name="Kuo A."/>
            <person name="Mondo S."/>
            <person name="Pangilinan J."/>
            <person name="Riley R."/>
            <person name="LaButti K."/>
            <person name="Andreopoulos B."/>
            <person name="Lipzen A."/>
            <person name="Chen C."/>
            <person name="Yan M."/>
            <person name="Daum C."/>
            <person name="Ng V."/>
            <person name="Clum A."/>
            <person name="Steindorff A."/>
            <person name="Ohm R.A."/>
            <person name="Martin F."/>
            <person name="Silar P."/>
            <person name="Natvig D.O."/>
            <person name="Lalanne C."/>
            <person name="Gautier V."/>
            <person name="Ament-Velasquez S.L."/>
            <person name="Kruys A."/>
            <person name="Hutchinson M.I."/>
            <person name="Powell A.J."/>
            <person name="Barry K."/>
            <person name="Miller A.N."/>
            <person name="Grigoriev I.V."/>
            <person name="Debuchy R."/>
            <person name="Gladieux P."/>
            <person name="Hiltunen Thoren M."/>
            <person name="Johannesson H."/>
        </authorList>
    </citation>
    <scope>NUCLEOTIDE SEQUENCE</scope>
    <source>
        <strain evidence="2">PSN243</strain>
    </source>
</reference>
<gene>
    <name evidence="2" type="ORF">QBC34DRAFT_440199</name>
</gene>
<dbReference type="Proteomes" id="UP001321760">
    <property type="component" value="Unassembled WGS sequence"/>
</dbReference>
<reference evidence="2" key="2">
    <citation type="submission" date="2023-05" db="EMBL/GenBank/DDBJ databases">
        <authorList>
            <consortium name="Lawrence Berkeley National Laboratory"/>
            <person name="Steindorff A."/>
            <person name="Hensen N."/>
            <person name="Bonometti L."/>
            <person name="Westerberg I."/>
            <person name="Brannstrom I.O."/>
            <person name="Guillou S."/>
            <person name="Cros-Aarteil S."/>
            <person name="Calhoun S."/>
            <person name="Haridas S."/>
            <person name="Kuo A."/>
            <person name="Mondo S."/>
            <person name="Pangilinan J."/>
            <person name="Riley R."/>
            <person name="Labutti K."/>
            <person name="Andreopoulos B."/>
            <person name="Lipzen A."/>
            <person name="Chen C."/>
            <person name="Yanf M."/>
            <person name="Daum C."/>
            <person name="Ng V."/>
            <person name="Clum A."/>
            <person name="Ohm R."/>
            <person name="Martin F."/>
            <person name="Silar P."/>
            <person name="Natvig D."/>
            <person name="Lalanne C."/>
            <person name="Gautier V."/>
            <person name="Ament-Velasquez S.L."/>
            <person name="Kruys A."/>
            <person name="Hutchinson M.I."/>
            <person name="Powell A.J."/>
            <person name="Barry K."/>
            <person name="Miller A.N."/>
            <person name="Grigoriev I.V."/>
            <person name="Debuchy R."/>
            <person name="Gladieux P."/>
            <person name="Thoren M.H."/>
            <person name="Johannesson H."/>
        </authorList>
    </citation>
    <scope>NUCLEOTIDE SEQUENCE</scope>
    <source>
        <strain evidence="2">PSN243</strain>
    </source>
</reference>
<evidence type="ECO:0000313" key="3">
    <source>
        <dbReference type="Proteomes" id="UP001321760"/>
    </source>
</evidence>
<protein>
    <submittedName>
        <fullName evidence="2">Uncharacterized protein</fullName>
    </submittedName>
</protein>
<proteinExistence type="predicted"/>
<dbReference type="EMBL" id="MU865951">
    <property type="protein sequence ID" value="KAK4447188.1"/>
    <property type="molecule type" value="Genomic_DNA"/>
</dbReference>
<organism evidence="2 3">
    <name type="scientific">Podospora aff. communis PSN243</name>
    <dbReference type="NCBI Taxonomy" id="3040156"/>
    <lineage>
        <taxon>Eukaryota</taxon>
        <taxon>Fungi</taxon>
        <taxon>Dikarya</taxon>
        <taxon>Ascomycota</taxon>
        <taxon>Pezizomycotina</taxon>
        <taxon>Sordariomycetes</taxon>
        <taxon>Sordariomycetidae</taxon>
        <taxon>Sordariales</taxon>
        <taxon>Podosporaceae</taxon>
        <taxon>Podospora</taxon>
    </lineage>
</organism>
<feature type="compositionally biased region" description="Basic and acidic residues" evidence="1">
    <location>
        <begin position="231"/>
        <end position="248"/>
    </location>
</feature>
<evidence type="ECO:0000313" key="2">
    <source>
        <dbReference type="EMBL" id="KAK4447188.1"/>
    </source>
</evidence>